<dbReference type="SUPFAM" id="SSF52172">
    <property type="entry name" value="CheY-like"/>
    <property type="match status" value="1"/>
</dbReference>
<organism evidence="4 5">
    <name type="scientific">Candidatus Taylorbacteria bacterium RIFCSPLOWO2_12_FULL_44_15c</name>
    <dbReference type="NCBI Taxonomy" id="1802333"/>
    <lineage>
        <taxon>Bacteria</taxon>
        <taxon>Candidatus Tayloriibacteriota</taxon>
    </lineage>
</organism>
<feature type="domain" description="Response regulatory" evidence="3">
    <location>
        <begin position="2"/>
        <end position="116"/>
    </location>
</feature>
<dbReference type="InterPro" id="IPR050595">
    <property type="entry name" value="Bact_response_regulator"/>
</dbReference>
<evidence type="ECO:0000313" key="5">
    <source>
        <dbReference type="Proteomes" id="UP000176355"/>
    </source>
</evidence>
<evidence type="ECO:0000259" key="3">
    <source>
        <dbReference type="PROSITE" id="PS50110"/>
    </source>
</evidence>
<dbReference type="PROSITE" id="PS50110">
    <property type="entry name" value="RESPONSE_REGULATORY"/>
    <property type="match status" value="1"/>
</dbReference>
<evidence type="ECO:0000313" key="4">
    <source>
        <dbReference type="EMBL" id="OHA43310.1"/>
    </source>
</evidence>
<gene>
    <name evidence="4" type="ORF">A3G03_01400</name>
</gene>
<dbReference type="AlphaFoldDB" id="A0A1G2P4P1"/>
<accession>A0A1G2P4P1</accession>
<sequence length="126" mass="13842">MKVLLVEDNKFARDTVAEALQSLGHNAVVVADKGAACQIIQERLETIEMILTDCDLPAPDEGLEIIDFARKTVGFRGPIILMSGRYRAIEAGKVGAEFLPKPFGLENLEFAIQRAEIKGALPAFEW</sequence>
<comment type="caution">
    <text evidence="4">The sequence shown here is derived from an EMBL/GenBank/DDBJ whole genome shotgun (WGS) entry which is preliminary data.</text>
</comment>
<evidence type="ECO:0000256" key="1">
    <source>
        <dbReference type="ARBA" id="ARBA00022553"/>
    </source>
</evidence>
<reference evidence="4 5" key="1">
    <citation type="journal article" date="2016" name="Nat. Commun.">
        <title>Thousands of microbial genomes shed light on interconnected biogeochemical processes in an aquifer system.</title>
        <authorList>
            <person name="Anantharaman K."/>
            <person name="Brown C.T."/>
            <person name="Hug L.A."/>
            <person name="Sharon I."/>
            <person name="Castelle C.J."/>
            <person name="Probst A.J."/>
            <person name="Thomas B.C."/>
            <person name="Singh A."/>
            <person name="Wilkins M.J."/>
            <person name="Karaoz U."/>
            <person name="Brodie E.L."/>
            <person name="Williams K.H."/>
            <person name="Hubbard S.S."/>
            <person name="Banfield J.F."/>
        </authorList>
    </citation>
    <scope>NUCLEOTIDE SEQUENCE [LARGE SCALE GENOMIC DNA]</scope>
</reference>
<dbReference type="Pfam" id="PF00072">
    <property type="entry name" value="Response_reg"/>
    <property type="match status" value="1"/>
</dbReference>
<feature type="modified residue" description="4-aspartylphosphate" evidence="2">
    <location>
        <position position="53"/>
    </location>
</feature>
<dbReference type="InterPro" id="IPR011006">
    <property type="entry name" value="CheY-like_superfamily"/>
</dbReference>
<name>A0A1G2P4P1_9BACT</name>
<dbReference type="SMART" id="SM00448">
    <property type="entry name" value="REC"/>
    <property type="match status" value="1"/>
</dbReference>
<dbReference type="InterPro" id="IPR001789">
    <property type="entry name" value="Sig_transdc_resp-reg_receiver"/>
</dbReference>
<dbReference type="GO" id="GO:0000160">
    <property type="term" value="P:phosphorelay signal transduction system"/>
    <property type="evidence" value="ECO:0007669"/>
    <property type="project" value="InterPro"/>
</dbReference>
<dbReference type="STRING" id="1802333.A3G03_01400"/>
<protein>
    <recommendedName>
        <fullName evidence="3">Response regulatory domain-containing protein</fullName>
    </recommendedName>
</protein>
<evidence type="ECO:0000256" key="2">
    <source>
        <dbReference type="PROSITE-ProRule" id="PRU00169"/>
    </source>
</evidence>
<dbReference type="Proteomes" id="UP000176355">
    <property type="component" value="Unassembled WGS sequence"/>
</dbReference>
<dbReference type="PANTHER" id="PTHR44591">
    <property type="entry name" value="STRESS RESPONSE REGULATOR PROTEIN 1"/>
    <property type="match status" value="1"/>
</dbReference>
<proteinExistence type="predicted"/>
<keyword evidence="1 2" id="KW-0597">Phosphoprotein</keyword>
<dbReference type="PANTHER" id="PTHR44591:SF3">
    <property type="entry name" value="RESPONSE REGULATORY DOMAIN-CONTAINING PROTEIN"/>
    <property type="match status" value="1"/>
</dbReference>
<dbReference type="Gene3D" id="3.40.50.2300">
    <property type="match status" value="1"/>
</dbReference>
<dbReference type="EMBL" id="MHSL01000026">
    <property type="protein sequence ID" value="OHA43310.1"/>
    <property type="molecule type" value="Genomic_DNA"/>
</dbReference>